<reference evidence="1 2" key="1">
    <citation type="journal article" date="2015" name="Int. J. Syst. Evol. Microbiol.">
        <title>Streptomyces gilvifuscus sp. nov., an actinomycete that produces antibacterial compounds isolated from soil.</title>
        <authorList>
            <person name="Nguyen T.M."/>
            <person name="Kim J."/>
        </authorList>
    </citation>
    <scope>NUCLEOTIDE SEQUENCE [LARGE SCALE GENOMIC DNA]</scope>
    <source>
        <strain evidence="1 2">T113</strain>
    </source>
</reference>
<sequence length="175" mass="18629">MNTQTLSTHTLPPPVPGPSWLPCPGIYGAAGDRCIVELTTLLGPLSTLRRRVTADGATLSVAPSPDDCALSLKLTGTALEGDELTFVSTAIEPDANDTRLRVPGELATGDTTVPGFPATLALRVVERTDTSLLVFGTIRVPYHPLRRTTGFALSRIRPADRLRLLIAAEFTCRPA</sequence>
<evidence type="ECO:0000313" key="2">
    <source>
        <dbReference type="Proteomes" id="UP001221328"/>
    </source>
</evidence>
<dbReference type="RefSeq" id="WP_272176154.1">
    <property type="nucleotide sequence ID" value="NZ_JAQOSK010000007.1"/>
</dbReference>
<dbReference type="Proteomes" id="UP001221328">
    <property type="component" value="Unassembled WGS sequence"/>
</dbReference>
<gene>
    <name evidence="1" type="ORF">PO587_20395</name>
</gene>
<name>A0ABT5FWF9_9ACTN</name>
<dbReference type="EMBL" id="JAQOSK010000007">
    <property type="protein sequence ID" value="MDC2956833.1"/>
    <property type="molecule type" value="Genomic_DNA"/>
</dbReference>
<accession>A0ABT5FWF9</accession>
<comment type="caution">
    <text evidence="1">The sequence shown here is derived from an EMBL/GenBank/DDBJ whole genome shotgun (WGS) entry which is preliminary data.</text>
</comment>
<evidence type="ECO:0008006" key="3">
    <source>
        <dbReference type="Google" id="ProtNLM"/>
    </source>
</evidence>
<proteinExistence type="predicted"/>
<evidence type="ECO:0000313" key="1">
    <source>
        <dbReference type="EMBL" id="MDC2956833.1"/>
    </source>
</evidence>
<organism evidence="1 2">
    <name type="scientific">Streptomyces gilvifuscus</name>
    <dbReference type="NCBI Taxonomy" id="1550617"/>
    <lineage>
        <taxon>Bacteria</taxon>
        <taxon>Bacillati</taxon>
        <taxon>Actinomycetota</taxon>
        <taxon>Actinomycetes</taxon>
        <taxon>Kitasatosporales</taxon>
        <taxon>Streptomycetaceae</taxon>
        <taxon>Streptomyces</taxon>
    </lineage>
</organism>
<keyword evidence="2" id="KW-1185">Reference proteome</keyword>
<protein>
    <recommendedName>
        <fullName evidence="3">Lipid/polyisoprenoid-binding YceI-like domain-containing protein</fullName>
    </recommendedName>
</protein>